<evidence type="ECO:0000256" key="1">
    <source>
        <dbReference type="SAM" id="Coils"/>
    </source>
</evidence>
<evidence type="ECO:0000313" key="5">
    <source>
        <dbReference type="Proteomes" id="UP000030451"/>
    </source>
</evidence>
<dbReference type="STRING" id="379097.SE23_06595"/>
<dbReference type="EMBL" id="JRWP01000004">
    <property type="protein sequence ID" value="KGY10073.1"/>
    <property type="molecule type" value="Genomic_DNA"/>
</dbReference>
<reference evidence="4 5" key="1">
    <citation type="submission" date="2014-10" db="EMBL/GenBank/DDBJ databases">
        <title>Genome sequencing of Vibrio sinaloensis T08.</title>
        <authorList>
            <person name="Chan K.-G."/>
            <person name="Mohamad N.I."/>
        </authorList>
    </citation>
    <scope>NUCLEOTIDE SEQUENCE [LARGE SCALE GENOMIC DNA]</scope>
    <source>
        <strain evidence="4 5">T08</strain>
    </source>
</reference>
<dbReference type="RefSeq" id="WP_038188197.1">
    <property type="nucleotide sequence ID" value="NZ_JRWP01000004.1"/>
</dbReference>
<organism evidence="4 5">
    <name type="scientific">Photobacterium sp. (strain ATCC 43367)</name>
    <dbReference type="NCBI Taxonomy" id="379097"/>
    <lineage>
        <taxon>Bacteria</taxon>
        <taxon>Pseudomonadati</taxon>
        <taxon>Pseudomonadota</taxon>
        <taxon>Gammaproteobacteria</taxon>
        <taxon>Vibrionales</taxon>
        <taxon>Vibrionaceae</taxon>
        <taxon>Vibrio</taxon>
        <taxon>Vibrio oreintalis group</taxon>
    </lineage>
</organism>
<feature type="coiled-coil region" evidence="1">
    <location>
        <begin position="33"/>
        <end position="91"/>
    </location>
</feature>
<evidence type="ECO:0000313" key="4">
    <source>
        <dbReference type="EMBL" id="KGY10073.1"/>
    </source>
</evidence>
<feature type="signal peptide" evidence="2">
    <location>
        <begin position="1"/>
        <end position="24"/>
    </location>
</feature>
<name>A0A0A5JQ60_PHOS4</name>
<comment type="caution">
    <text evidence="4">The sequence shown here is derived from an EMBL/GenBank/DDBJ whole genome shotgun (WGS) entry which is preliminary data.</text>
</comment>
<sequence>MNKRRLPALLLALTPFWVSTSTFAEESAPSDPVAAIEIKIKHKESELDSVTDEVSAETEQLRQLQSEKNRLKRAEQELIVKRDRAKAALDTQYTRLLEDPGLDLASYQNEYRQSWAAVKETQQAQLENRQAIAESEMRVASINQKHARLKSEFSYLKEQKVDARVKRLDRELRDSSVLETSYTTTCSATMTLGECSNQGQYLTKQKAVKIFKSQLLDGVTESHTAKENAKDVQLNVIVQESQVIRSSFEGTNQYFTQIQAQLRARPDKSTACKLLNVSTRYCLKNAKKKDKKIDKSWVNVTVRSDQYDDSVTINGISYGSTPVEVVLPKGQHQVTVSKNGFQSYNRIITINSNDTVWVKLRPNG</sequence>
<proteinExistence type="predicted"/>
<feature type="domain" description="PEGA" evidence="3">
    <location>
        <begin position="297"/>
        <end position="361"/>
    </location>
</feature>
<keyword evidence="1" id="KW-0175">Coiled coil</keyword>
<protein>
    <submittedName>
        <fullName evidence="4">Chromosome partitioning protein ParA</fullName>
    </submittedName>
</protein>
<dbReference type="Proteomes" id="UP000030451">
    <property type="component" value="Unassembled WGS sequence"/>
</dbReference>
<dbReference type="InterPro" id="IPR013229">
    <property type="entry name" value="PEGA"/>
</dbReference>
<evidence type="ECO:0000256" key="2">
    <source>
        <dbReference type="SAM" id="SignalP"/>
    </source>
</evidence>
<gene>
    <name evidence="4" type="ORF">NM06_03915</name>
</gene>
<dbReference type="AlphaFoldDB" id="A0A0A5JQ60"/>
<dbReference type="Pfam" id="PF08308">
    <property type="entry name" value="PEGA"/>
    <property type="match status" value="1"/>
</dbReference>
<keyword evidence="2" id="KW-0732">Signal</keyword>
<accession>A0A0A5JQ60</accession>
<dbReference type="OrthoDB" id="5904534at2"/>
<feature type="chain" id="PRO_5002023657" evidence="2">
    <location>
        <begin position="25"/>
        <end position="364"/>
    </location>
</feature>
<evidence type="ECO:0000259" key="3">
    <source>
        <dbReference type="Pfam" id="PF08308"/>
    </source>
</evidence>